<reference evidence="1 2" key="1">
    <citation type="submission" date="2010-02" db="EMBL/GenBank/DDBJ databases">
        <authorList>
            <person name="Weinstock G."/>
            <person name="Sodergren E."/>
            <person name="Clifton S."/>
            <person name="Fulton L."/>
            <person name="Fulton B."/>
            <person name="Courtney L."/>
            <person name="Fronick C."/>
            <person name="Harrison M."/>
            <person name="Strong C."/>
            <person name="Farmer C."/>
            <person name="Delahaunty K."/>
            <person name="Markovic C."/>
            <person name="Hall O."/>
            <person name="Minx P."/>
            <person name="Tomlinson C."/>
            <person name="Mitreva M."/>
            <person name="Nelson J."/>
            <person name="Hou S."/>
            <person name="Wollam A."/>
            <person name="Pepin K.H."/>
            <person name="Johnson M."/>
            <person name="Bhonagiri V."/>
            <person name="Zhang X."/>
            <person name="Suruliraj S."/>
            <person name="Warren W."/>
            <person name="Chinwalla A."/>
            <person name="Mardis E.R."/>
            <person name="Wilson R.K."/>
        </authorList>
    </citation>
    <scope>NUCLEOTIDE SEQUENCE [LARGE SCALE GENOMIC DNA]</scope>
    <source>
        <strain evidence="1 2">DSM 2876</strain>
    </source>
</reference>
<dbReference type="EMBL" id="ABWN01000034">
    <property type="protein sequence ID" value="EFF67905.1"/>
    <property type="molecule type" value="Genomic_DNA"/>
</dbReference>
<dbReference type="Proteomes" id="UP000006238">
    <property type="component" value="Unassembled WGS sequence"/>
</dbReference>
<sequence>MGGINMNLYFELLKTPIFKVEDVNKFYNNVDSARSAIKRLMKENMVVRIRNNMYTCISGETRQPIANRFQIACNITPTSYISHHTAMEYYGITNQVFYEVYVSSETSFREFEFDGYIYRYIESKGDEGVDKPAFSGGIRVTSPERTMIDSIKDMDKISGMEEVIQDISCMKNLQEKRLLSYLERIGNQFLYQKTGFLLSKQKEQLGLSDIFFKECQNKIGKSKRYLSHDITDGVYDSQWKLVVPSDLNVKNGVIEDAAI</sequence>
<dbReference type="AlphaFoldDB" id="D4S1G6"/>
<keyword evidence="2" id="KW-1185">Reference proteome</keyword>
<dbReference type="HOGENOM" id="CLU_087902_0_0_9"/>
<dbReference type="eggNOG" id="COG5340">
    <property type="taxonomic scope" value="Bacteria"/>
</dbReference>
<evidence type="ECO:0008006" key="3">
    <source>
        <dbReference type="Google" id="ProtNLM"/>
    </source>
</evidence>
<protein>
    <recommendedName>
        <fullName evidence="3">AbiEi antitoxin C-terminal domain-containing protein</fullName>
    </recommendedName>
</protein>
<gene>
    <name evidence="1" type="ORF">BUTYVIB_01936</name>
</gene>
<evidence type="ECO:0000313" key="1">
    <source>
        <dbReference type="EMBL" id="EFF67905.1"/>
    </source>
</evidence>
<evidence type="ECO:0000313" key="2">
    <source>
        <dbReference type="Proteomes" id="UP000006238"/>
    </source>
</evidence>
<organism evidence="1 2">
    <name type="scientific">Eshraghiella crossota DSM 2876</name>
    <dbReference type="NCBI Taxonomy" id="511680"/>
    <lineage>
        <taxon>Bacteria</taxon>
        <taxon>Bacillati</taxon>
        <taxon>Bacillota</taxon>
        <taxon>Clostridia</taxon>
        <taxon>Lachnospirales</taxon>
        <taxon>Lachnospiraceae</taxon>
        <taxon>Eshraghiella</taxon>
    </lineage>
</organism>
<comment type="caution">
    <text evidence="1">The sequence shown here is derived from an EMBL/GenBank/DDBJ whole genome shotgun (WGS) entry which is preliminary data.</text>
</comment>
<dbReference type="STRING" id="45851.BHV86_08680"/>
<proteinExistence type="predicted"/>
<accession>D4S1G6</accession>
<name>D4S1G6_9FIRM</name>